<organism evidence="2 3">
    <name type="scientific">Podarcis lilfordi</name>
    <name type="common">Lilford's wall lizard</name>
    <dbReference type="NCBI Taxonomy" id="74358"/>
    <lineage>
        <taxon>Eukaryota</taxon>
        <taxon>Metazoa</taxon>
        <taxon>Chordata</taxon>
        <taxon>Craniata</taxon>
        <taxon>Vertebrata</taxon>
        <taxon>Euteleostomi</taxon>
        <taxon>Lepidosauria</taxon>
        <taxon>Squamata</taxon>
        <taxon>Bifurcata</taxon>
        <taxon>Unidentata</taxon>
        <taxon>Episquamata</taxon>
        <taxon>Laterata</taxon>
        <taxon>Lacertibaenia</taxon>
        <taxon>Lacertidae</taxon>
        <taxon>Podarcis</taxon>
    </lineage>
</organism>
<dbReference type="Gene3D" id="1.20.120.20">
    <property type="entry name" value="Apolipoprotein"/>
    <property type="match status" value="2"/>
</dbReference>
<feature type="signal peptide" evidence="1">
    <location>
        <begin position="1"/>
        <end position="19"/>
    </location>
</feature>
<evidence type="ECO:0000256" key="1">
    <source>
        <dbReference type="SAM" id="SignalP"/>
    </source>
</evidence>
<gene>
    <name evidence="2" type="ORF">PODLI_1B021532</name>
</gene>
<evidence type="ECO:0000313" key="3">
    <source>
        <dbReference type="Proteomes" id="UP001178461"/>
    </source>
</evidence>
<evidence type="ECO:0008006" key="4">
    <source>
        <dbReference type="Google" id="ProtNLM"/>
    </source>
</evidence>
<name>A0AA35PDQ7_9SAUR</name>
<proteinExistence type="predicted"/>
<feature type="chain" id="PRO_5041202521" description="Apolipoprotein A-IV" evidence="1">
    <location>
        <begin position="20"/>
        <end position="202"/>
    </location>
</feature>
<dbReference type="EMBL" id="OX395133">
    <property type="protein sequence ID" value="CAI5780967.1"/>
    <property type="molecule type" value="Genomic_DNA"/>
</dbReference>
<dbReference type="AlphaFoldDB" id="A0AA35PDQ7"/>
<dbReference type="Proteomes" id="UP001178461">
    <property type="component" value="Chromosome 8"/>
</dbReference>
<reference evidence="2" key="1">
    <citation type="submission" date="2022-12" db="EMBL/GenBank/DDBJ databases">
        <authorList>
            <person name="Alioto T."/>
            <person name="Alioto T."/>
            <person name="Gomez Garrido J."/>
        </authorList>
    </citation>
    <scope>NUCLEOTIDE SEQUENCE</scope>
</reference>
<sequence>MKLLAVFLSLAAILGSASSDEPVSTALTWEQILSPFQNFKLPEEISTQAADKFNRVQSHLAELKDQLLPALQKVTEDLQELNRKVQPFAEALDQKLRSGITKVHERVAPYTEKLQEQAEQRMETLQQTLASGREKLTQNVEDIRAQLEPLVKDMKTKIQQQTQELRPVIQRLHGNLRQTYKSLQDCAEDFPGCLAKFMLPPE</sequence>
<evidence type="ECO:0000313" key="2">
    <source>
        <dbReference type="EMBL" id="CAI5780967.1"/>
    </source>
</evidence>
<accession>A0AA35PDQ7</accession>
<keyword evidence="1" id="KW-0732">Signal</keyword>
<dbReference type="SUPFAM" id="SSF58113">
    <property type="entry name" value="Apolipoprotein A-I"/>
    <property type="match status" value="1"/>
</dbReference>
<keyword evidence="3" id="KW-1185">Reference proteome</keyword>
<protein>
    <recommendedName>
        <fullName evidence="4">Apolipoprotein A-IV</fullName>
    </recommendedName>
</protein>